<dbReference type="Proteomes" id="UP000070433">
    <property type="component" value="Chromosome"/>
</dbReference>
<evidence type="ECO:0000313" key="3">
    <source>
        <dbReference type="EMBL" id="AMO22650.1"/>
    </source>
</evidence>
<evidence type="ECO:0000313" key="4">
    <source>
        <dbReference type="Proteomes" id="UP000070433"/>
    </source>
</evidence>
<feature type="compositionally biased region" description="Polar residues" evidence="1">
    <location>
        <begin position="71"/>
        <end position="81"/>
    </location>
</feature>
<feature type="region of interest" description="Disordered" evidence="1">
    <location>
        <begin position="68"/>
        <end position="87"/>
    </location>
</feature>
<feature type="signal peptide" evidence="2">
    <location>
        <begin position="1"/>
        <end position="24"/>
    </location>
</feature>
<evidence type="ECO:0000256" key="1">
    <source>
        <dbReference type="SAM" id="MobiDB-lite"/>
    </source>
</evidence>
<keyword evidence="2" id="KW-0732">Signal</keyword>
<dbReference type="AlphaFoldDB" id="A0A127JRQ1"/>
<proteinExistence type="predicted"/>
<dbReference type="RefSeq" id="WP_061497453.1">
    <property type="nucleotide sequence ID" value="NZ_CP010951.1"/>
</dbReference>
<sequence length="114" mass="12061">MNSTLARTCRFVLVAINLTGSVHAFAGQELIDLDASFRARIAKEKVRSAALQRKMEAQEKALGLSGKSLDESNCGSQNIGNVDTGERGAANAPPRDVFVFAPNAINIVGQGGCR</sequence>
<dbReference type="OrthoDB" id="8852471at2"/>
<name>A0A127JRQ1_9BURK</name>
<accession>A0A127JRQ1</accession>
<evidence type="ECO:0000256" key="2">
    <source>
        <dbReference type="SAM" id="SignalP"/>
    </source>
</evidence>
<dbReference type="EMBL" id="CP010951">
    <property type="protein sequence ID" value="AMO22650.1"/>
    <property type="molecule type" value="Genomic_DNA"/>
</dbReference>
<feature type="chain" id="PRO_5007449665" evidence="2">
    <location>
        <begin position="25"/>
        <end position="114"/>
    </location>
</feature>
<keyword evidence="4" id="KW-1185">Reference proteome</keyword>
<reference evidence="3 4" key="1">
    <citation type="journal article" date="2014" name="Int. J. Syst. Evol. Microbiol.">
        <title>Ramlibacter solisilvae sp. nov., isolated from forest soil, and emended description of the genus Ramlibacter.</title>
        <authorList>
            <person name="Lee H.J."/>
            <person name="Lee S.H."/>
            <person name="Lee S.S."/>
            <person name="Lee J.S."/>
            <person name="Kim Y."/>
            <person name="Kim S.C."/>
            <person name="Jeon C.O."/>
        </authorList>
    </citation>
    <scope>NUCLEOTIDE SEQUENCE [LARGE SCALE GENOMIC DNA]</scope>
    <source>
        <strain evidence="3 4">5-10</strain>
    </source>
</reference>
<organism evidence="3 4">
    <name type="scientific">Ramlibacter tataouinensis</name>
    <dbReference type="NCBI Taxonomy" id="94132"/>
    <lineage>
        <taxon>Bacteria</taxon>
        <taxon>Pseudomonadati</taxon>
        <taxon>Pseudomonadota</taxon>
        <taxon>Betaproteobacteria</taxon>
        <taxon>Burkholderiales</taxon>
        <taxon>Comamonadaceae</taxon>
        <taxon>Ramlibacter</taxon>
    </lineage>
</organism>
<gene>
    <name evidence="3" type="ORF">UC35_06830</name>
</gene>
<protein>
    <submittedName>
        <fullName evidence="3">Uncharacterized protein</fullName>
    </submittedName>
</protein>